<dbReference type="SUPFAM" id="SSF49464">
    <property type="entry name" value="Carboxypeptidase regulatory domain-like"/>
    <property type="match status" value="1"/>
</dbReference>
<feature type="domain" description="TonB-dependent receptor-like beta-barrel" evidence="13">
    <location>
        <begin position="483"/>
        <end position="859"/>
    </location>
</feature>
<evidence type="ECO:0000256" key="2">
    <source>
        <dbReference type="ARBA" id="ARBA00022448"/>
    </source>
</evidence>
<dbReference type="InterPro" id="IPR000531">
    <property type="entry name" value="Beta-barrel_TonB"/>
</dbReference>
<keyword evidence="4" id="KW-0410">Iron transport</keyword>
<dbReference type="Pfam" id="PF13715">
    <property type="entry name" value="CarbopepD_reg_2"/>
    <property type="match status" value="1"/>
</dbReference>
<dbReference type="InterPro" id="IPR036942">
    <property type="entry name" value="Beta-barrel_TonB_sf"/>
</dbReference>
<reference evidence="15" key="1">
    <citation type="submission" date="2020-10" db="EMBL/GenBank/DDBJ databases">
        <authorList>
            <person name="Gilroy R."/>
        </authorList>
    </citation>
    <scope>NUCLEOTIDE SEQUENCE</scope>
    <source>
        <strain evidence="15">G3-4614</strain>
    </source>
</reference>
<dbReference type="EMBL" id="JADIMW010000025">
    <property type="protein sequence ID" value="MBO8437742.1"/>
    <property type="molecule type" value="Genomic_DNA"/>
</dbReference>
<protein>
    <submittedName>
        <fullName evidence="15">SusC/RagA family TonB-linked outer membrane protein</fullName>
    </submittedName>
</protein>
<evidence type="ECO:0000256" key="4">
    <source>
        <dbReference type="ARBA" id="ARBA00022496"/>
    </source>
</evidence>
<evidence type="ECO:0000256" key="12">
    <source>
        <dbReference type="RuleBase" id="RU003357"/>
    </source>
</evidence>
<dbReference type="Gene3D" id="2.170.130.10">
    <property type="entry name" value="TonB-dependent receptor, plug domain"/>
    <property type="match status" value="1"/>
</dbReference>
<proteinExistence type="inferred from homology"/>
<dbReference type="InterPro" id="IPR023997">
    <property type="entry name" value="TonB-dep_OMP_SusC/RagA_CS"/>
</dbReference>
<evidence type="ECO:0000259" key="14">
    <source>
        <dbReference type="Pfam" id="PF07715"/>
    </source>
</evidence>
<evidence type="ECO:0000256" key="11">
    <source>
        <dbReference type="PROSITE-ProRule" id="PRU01360"/>
    </source>
</evidence>
<keyword evidence="2 11" id="KW-0813">Transport</keyword>
<dbReference type="InterPro" id="IPR037066">
    <property type="entry name" value="Plug_dom_sf"/>
</dbReference>
<evidence type="ECO:0000259" key="13">
    <source>
        <dbReference type="Pfam" id="PF00593"/>
    </source>
</evidence>
<dbReference type="AlphaFoldDB" id="A0A9D9E2X8"/>
<dbReference type="GO" id="GO:0009279">
    <property type="term" value="C:cell outer membrane"/>
    <property type="evidence" value="ECO:0007669"/>
    <property type="project" value="UniProtKB-SubCell"/>
</dbReference>
<dbReference type="PANTHER" id="PTHR32552">
    <property type="entry name" value="FERRICHROME IRON RECEPTOR-RELATED"/>
    <property type="match status" value="1"/>
</dbReference>
<dbReference type="SUPFAM" id="SSF56935">
    <property type="entry name" value="Porins"/>
    <property type="match status" value="1"/>
</dbReference>
<dbReference type="InterPro" id="IPR023996">
    <property type="entry name" value="TonB-dep_OMP_SusC/RagA"/>
</dbReference>
<dbReference type="Gene3D" id="2.40.170.20">
    <property type="entry name" value="TonB-dependent receptor, beta-barrel domain"/>
    <property type="match status" value="1"/>
</dbReference>
<dbReference type="InterPro" id="IPR012910">
    <property type="entry name" value="Plug_dom"/>
</dbReference>
<keyword evidence="5 11" id="KW-0812">Transmembrane</keyword>
<keyword evidence="6" id="KW-0408">Iron</keyword>
<dbReference type="Pfam" id="PF07715">
    <property type="entry name" value="Plug"/>
    <property type="match status" value="1"/>
</dbReference>
<reference evidence="15" key="2">
    <citation type="journal article" date="2021" name="PeerJ">
        <title>Extensive microbial diversity within the chicken gut microbiome revealed by metagenomics and culture.</title>
        <authorList>
            <person name="Gilroy R."/>
            <person name="Ravi A."/>
            <person name="Getino M."/>
            <person name="Pursley I."/>
            <person name="Horton D.L."/>
            <person name="Alikhan N.F."/>
            <person name="Baker D."/>
            <person name="Gharbi K."/>
            <person name="Hall N."/>
            <person name="Watson M."/>
            <person name="Adriaenssens E.M."/>
            <person name="Foster-Nyarko E."/>
            <person name="Jarju S."/>
            <person name="Secka A."/>
            <person name="Antonio M."/>
            <person name="Oren A."/>
            <person name="Chaudhuri R.R."/>
            <person name="La Ragione R."/>
            <person name="Hildebrand F."/>
            <person name="Pallen M.J."/>
        </authorList>
    </citation>
    <scope>NUCLEOTIDE SEQUENCE</scope>
    <source>
        <strain evidence="15">G3-4614</strain>
    </source>
</reference>
<evidence type="ECO:0000256" key="10">
    <source>
        <dbReference type="ARBA" id="ARBA00023237"/>
    </source>
</evidence>
<evidence type="ECO:0000313" key="16">
    <source>
        <dbReference type="Proteomes" id="UP000823636"/>
    </source>
</evidence>
<dbReference type="PROSITE" id="PS52016">
    <property type="entry name" value="TONB_DEPENDENT_REC_3"/>
    <property type="match status" value="1"/>
</dbReference>
<keyword evidence="7" id="KW-0406">Ion transport</keyword>
<keyword evidence="9 11" id="KW-0472">Membrane</keyword>
<dbReference type="Proteomes" id="UP000823636">
    <property type="component" value="Unassembled WGS sequence"/>
</dbReference>
<name>A0A9D9E2X8_9BACT</name>
<gene>
    <name evidence="15" type="ORF">IAC54_02440</name>
</gene>
<keyword evidence="10 11" id="KW-0998">Cell outer membrane</keyword>
<feature type="domain" description="TonB-dependent receptor plug" evidence="14">
    <location>
        <begin position="157"/>
        <end position="283"/>
    </location>
</feature>
<dbReference type="GO" id="GO:0006826">
    <property type="term" value="P:iron ion transport"/>
    <property type="evidence" value="ECO:0007669"/>
    <property type="project" value="UniProtKB-KW"/>
</dbReference>
<dbReference type="PANTHER" id="PTHR32552:SF81">
    <property type="entry name" value="TONB-DEPENDENT OUTER MEMBRANE RECEPTOR"/>
    <property type="match status" value="1"/>
</dbReference>
<dbReference type="NCBIfam" id="TIGR04056">
    <property type="entry name" value="OMP_RagA_SusC"/>
    <property type="match status" value="1"/>
</dbReference>
<evidence type="ECO:0000256" key="8">
    <source>
        <dbReference type="ARBA" id="ARBA00023077"/>
    </source>
</evidence>
<keyword evidence="3 11" id="KW-1134">Transmembrane beta strand</keyword>
<organism evidence="15 16">
    <name type="scientific">Candidatus Caccoplasma merdipullorum</name>
    <dbReference type="NCBI Taxonomy" id="2840718"/>
    <lineage>
        <taxon>Bacteria</taxon>
        <taxon>Pseudomonadati</taxon>
        <taxon>Bacteroidota</taxon>
        <taxon>Bacteroidia</taxon>
        <taxon>Bacteroidales</taxon>
        <taxon>Bacteroidaceae</taxon>
        <taxon>Bacteroidaceae incertae sedis</taxon>
        <taxon>Candidatus Caccoplasma</taxon>
    </lineage>
</organism>
<comment type="caution">
    <text evidence="15">The sequence shown here is derived from an EMBL/GenBank/DDBJ whole genome shotgun (WGS) entry which is preliminary data.</text>
</comment>
<comment type="subcellular location">
    <subcellularLocation>
        <location evidence="1 11">Cell outer membrane</location>
        <topology evidence="1 11">Multi-pass membrane protein</topology>
    </subcellularLocation>
</comment>
<evidence type="ECO:0000256" key="9">
    <source>
        <dbReference type="ARBA" id="ARBA00023136"/>
    </source>
</evidence>
<comment type="similarity">
    <text evidence="11 12">Belongs to the TonB-dependent receptor family.</text>
</comment>
<dbReference type="NCBIfam" id="TIGR04057">
    <property type="entry name" value="SusC_RagA_signa"/>
    <property type="match status" value="1"/>
</dbReference>
<accession>A0A9D9E2X8</accession>
<evidence type="ECO:0000313" key="15">
    <source>
        <dbReference type="EMBL" id="MBO8437742.1"/>
    </source>
</evidence>
<evidence type="ECO:0000256" key="3">
    <source>
        <dbReference type="ARBA" id="ARBA00022452"/>
    </source>
</evidence>
<evidence type="ECO:0000256" key="7">
    <source>
        <dbReference type="ARBA" id="ARBA00023065"/>
    </source>
</evidence>
<evidence type="ECO:0000256" key="6">
    <source>
        <dbReference type="ARBA" id="ARBA00023004"/>
    </source>
</evidence>
<evidence type="ECO:0000256" key="5">
    <source>
        <dbReference type="ARBA" id="ARBA00022692"/>
    </source>
</evidence>
<dbReference type="Pfam" id="PF00593">
    <property type="entry name" value="TonB_dep_Rec_b-barrel"/>
    <property type="match status" value="1"/>
</dbReference>
<evidence type="ECO:0000256" key="1">
    <source>
        <dbReference type="ARBA" id="ARBA00004571"/>
    </source>
</evidence>
<dbReference type="InterPro" id="IPR008969">
    <property type="entry name" value="CarboxyPept-like_regulatory"/>
</dbReference>
<dbReference type="FunFam" id="2.60.40.1120:FF:000003">
    <property type="entry name" value="Outer membrane protein Omp121"/>
    <property type="match status" value="1"/>
</dbReference>
<dbReference type="Gene3D" id="2.60.40.1120">
    <property type="entry name" value="Carboxypeptidase-like, regulatory domain"/>
    <property type="match status" value="1"/>
</dbReference>
<keyword evidence="8 12" id="KW-0798">TonB box</keyword>
<sequence length="1092" mass="119704">MRKEIQHDSLLARCVFACLSPTLITKLGMSLLLVALLPLTANAARKAKAEAVSSVEGVVQTSGFVVKGTVIDNTKEPLIGVSVSVDGTTIGTSTDFDGNYELQIPDGKKTLVFSYIGYATQKIAVNNKNTINVTLKEDDQVLSEVVVTAMGIERKSESLTYATQQVGGKELTRAKESNFMNSLQGKMAGLNITPNSSGAGGGSSKIILRGATSMLGNNQPLIVLDGIPLSNGMTSQTSEVAVEGGRDGGDVLSMINPDDIASMSVLKGPNAAALYGSAANNGVIIINTKGGREGKIRIDVSSNITLETPLFTIDKQTDFAPQITGTTIANNGWGKPVGQLTDDELALFPYLTRNAKNQTNDFFKVGQTYNNSISLSGGNETTTAYFSYGNTVQKGLLENNRFVRHNILFKETFNAFNNKLKIDLSLNYITQKTENRPSIGKAFNPLTGLYRMPTAVDLKYFDKNRTHTGTTDDEIVGINKYLAGQPVQTWPFGGDAWVNNPYFLQDAIDDDYSKDRILLNVTAKYEIIKGLDIQARVSLDKNMTDNYNYRIATIWSDQFQTRGAWYYSSEATTRDIYSDYLLTYNKDFKNVSFNATLGASFKRTRNSNTSITTWNDTTFVYPNITWPGQSSSLSGNNKDVLLQATASGITDNWETAIFATAQIGLWEKAYIDASIRNDWSKAFQQFTTANEGYLSFPYWSVGANLLVDKFFNRKFRNLQQLKVRGSYSIVGNSIPLSDYNVQTINPLTGAISARNAPFEDPKPETTEGIEVGIDGIILNNKLDFDLTFYQNTMSNQYLNITNAAGQTQPINSGKIRNRGVEFTANYHMRFGKEFRWTTGINLAYNDNKILETYTPSDGGQVEITVGASSLSIQSKYKVGGSYGDLYGKDFVRDPNTGLIQVNSNGQPQISSTYDKFIGNTTAKFTFGWNNTFSWKGLSVYMLIDGKVGGKVISLTEADMDFYGLSQRSADARLSGETVVWDGVEVAAVTLPDGQKVPAQSYYEAVGGNQLDCAYDATNIRFREISVGYTFYDLLGVSKNLTISVVGRNLGFIYKKAPVDPDISVTAGNNFGGVESYSLPTTRSYGFNIKVTF</sequence>
<dbReference type="InterPro" id="IPR039426">
    <property type="entry name" value="TonB-dep_rcpt-like"/>
</dbReference>